<sequence>MVKAPHEPDVTGVWFYGPPGVGKSHTAREQFPDAFDKMQNKWWDGYQDEPYVILDDFDSKELGHLLKIWADKWSFSAETKGGVLNIRPKKFVVTSNYHPRELWDDAGVKESELLKAIMRRFEIRHMTDNPIRQLYRDFNPPQDQQDVIPAYVPSPVVTAPPDDDDDICLICDSPQVTQGWPPLPNAPRRLFPDGFA</sequence>
<proteinExistence type="predicted"/>
<evidence type="ECO:0000256" key="1">
    <source>
        <dbReference type="ARBA" id="ARBA00004147"/>
    </source>
</evidence>
<dbReference type="Pfam" id="PF00910">
    <property type="entry name" value="RNA_helicase"/>
    <property type="match status" value="1"/>
</dbReference>
<reference evidence="5" key="1">
    <citation type="submission" date="2020-10" db="EMBL/GenBank/DDBJ databases">
        <title>CRESS DNA virus dark matter in the feces of wild birds.</title>
        <authorList>
            <person name="Yang S."/>
            <person name="Zhang W."/>
        </authorList>
    </citation>
    <scope>NUCLEOTIDE SEQUENCE</scope>
    <source>
        <strain evidence="5">Swn66usv21</strain>
    </source>
</reference>
<evidence type="ECO:0000313" key="5">
    <source>
        <dbReference type="EMBL" id="QTE03469.1"/>
    </source>
</evidence>
<feature type="domain" description="Helicase superfamily 3 single-stranded DNA/RNA virus" evidence="4">
    <location>
        <begin position="13"/>
        <end position="63"/>
    </location>
</feature>
<evidence type="ECO:0000259" key="4">
    <source>
        <dbReference type="Pfam" id="PF00910"/>
    </source>
</evidence>
<accession>A0A8A4XCR6</accession>
<dbReference type="SUPFAM" id="SSF52540">
    <property type="entry name" value="P-loop containing nucleoside triphosphate hydrolases"/>
    <property type="match status" value="1"/>
</dbReference>
<dbReference type="GO" id="GO:0003723">
    <property type="term" value="F:RNA binding"/>
    <property type="evidence" value="ECO:0007669"/>
    <property type="project" value="InterPro"/>
</dbReference>
<protein>
    <recommendedName>
        <fullName evidence="2">Replication-associated protein</fullName>
    </recommendedName>
</protein>
<dbReference type="GO" id="GO:0003724">
    <property type="term" value="F:RNA helicase activity"/>
    <property type="evidence" value="ECO:0007669"/>
    <property type="project" value="InterPro"/>
</dbReference>
<dbReference type="EMBL" id="MW182809">
    <property type="protein sequence ID" value="QTE03469.1"/>
    <property type="molecule type" value="Genomic_DNA"/>
</dbReference>
<evidence type="ECO:0000256" key="3">
    <source>
        <dbReference type="ARBA" id="ARBA00022562"/>
    </source>
</evidence>
<organism evidence="5">
    <name type="scientific">Cygnus columbianus CRESS-DNA-virus sp</name>
    <dbReference type="NCBI Taxonomy" id="2815027"/>
    <lineage>
        <taxon>Viruses</taxon>
        <taxon>Monodnaviria</taxon>
        <taxon>Shotokuvirae</taxon>
        <taxon>Cressdnaviricota</taxon>
    </lineage>
</organism>
<dbReference type="InterPro" id="IPR027417">
    <property type="entry name" value="P-loop_NTPase"/>
</dbReference>
<keyword evidence="3" id="KW-1048">Host nucleus</keyword>
<comment type="subcellular location">
    <subcellularLocation>
        <location evidence="1">Host nucleus</location>
    </subcellularLocation>
</comment>
<dbReference type="GO" id="GO:0042025">
    <property type="term" value="C:host cell nucleus"/>
    <property type="evidence" value="ECO:0007669"/>
    <property type="project" value="UniProtKB-SubCell"/>
</dbReference>
<dbReference type="InterPro" id="IPR000605">
    <property type="entry name" value="Helicase_SF3_ssDNA/RNA_vir"/>
</dbReference>
<evidence type="ECO:0000256" key="2">
    <source>
        <dbReference type="ARBA" id="ARBA00014531"/>
    </source>
</evidence>
<name>A0A8A4XCR6_9VIRU</name>